<accession>A0A6M1PTZ3</accession>
<name>A0A6M1PTZ3_9BACL</name>
<reference evidence="1 2" key="1">
    <citation type="submission" date="2020-02" db="EMBL/GenBank/DDBJ databases">
        <authorList>
            <person name="Gao J."/>
            <person name="Sun J."/>
        </authorList>
    </citation>
    <scope>NUCLEOTIDE SEQUENCE [LARGE SCALE GENOMIC DNA]</scope>
    <source>
        <strain evidence="1 2">7124</strain>
    </source>
</reference>
<dbReference type="RefSeq" id="WP_165103160.1">
    <property type="nucleotide sequence ID" value="NZ_JAAKGU010000014.1"/>
</dbReference>
<keyword evidence="2" id="KW-1185">Reference proteome</keyword>
<sequence length="113" mass="12582">MGSFKFETSPASRALNVVVEGSFSQEDAARFVAAYNDSVSKFNPKDYDIVLDCTTLNVTAPGVVPMLEQCYLMYKESGFKNVVFTIAKNPVLKMQLGRIARTTNLANYEIREV</sequence>
<gene>
    <name evidence="1" type="ORF">G5B47_22475</name>
</gene>
<organism evidence="1 2">
    <name type="scientific">Paenibacillus apii</name>
    <dbReference type="NCBI Taxonomy" id="1850370"/>
    <lineage>
        <taxon>Bacteria</taxon>
        <taxon>Bacillati</taxon>
        <taxon>Bacillota</taxon>
        <taxon>Bacilli</taxon>
        <taxon>Bacillales</taxon>
        <taxon>Paenibacillaceae</taxon>
        <taxon>Paenibacillus</taxon>
    </lineage>
</organism>
<dbReference type="AlphaFoldDB" id="A0A6M1PTZ3"/>
<protein>
    <recommendedName>
        <fullName evidence="3">STAS domain-containing protein</fullName>
    </recommendedName>
</protein>
<evidence type="ECO:0000313" key="2">
    <source>
        <dbReference type="Proteomes" id="UP000480151"/>
    </source>
</evidence>
<dbReference type="EMBL" id="JAAKGU010000014">
    <property type="protein sequence ID" value="NGM85173.1"/>
    <property type="molecule type" value="Genomic_DNA"/>
</dbReference>
<comment type="caution">
    <text evidence="1">The sequence shown here is derived from an EMBL/GenBank/DDBJ whole genome shotgun (WGS) entry which is preliminary data.</text>
</comment>
<evidence type="ECO:0000313" key="1">
    <source>
        <dbReference type="EMBL" id="NGM85173.1"/>
    </source>
</evidence>
<dbReference type="Proteomes" id="UP000480151">
    <property type="component" value="Unassembled WGS sequence"/>
</dbReference>
<evidence type="ECO:0008006" key="3">
    <source>
        <dbReference type="Google" id="ProtNLM"/>
    </source>
</evidence>
<proteinExistence type="predicted"/>